<evidence type="ECO:0000256" key="1">
    <source>
        <dbReference type="SAM" id="MobiDB-lite"/>
    </source>
</evidence>
<comment type="caution">
    <text evidence="2">The sequence shown here is derived from an EMBL/GenBank/DDBJ whole genome shotgun (WGS) entry which is preliminary data.</text>
</comment>
<keyword evidence="3" id="KW-1185">Reference proteome</keyword>
<proteinExistence type="predicted"/>
<name>A0A5A7PD78_STRAF</name>
<gene>
    <name evidence="2" type="ORF">STAS_06150</name>
</gene>
<dbReference type="EMBL" id="BKCP01004328">
    <property type="protein sequence ID" value="GER30217.1"/>
    <property type="molecule type" value="Genomic_DNA"/>
</dbReference>
<protein>
    <submittedName>
        <fullName evidence="2">CTP synthase 1</fullName>
    </submittedName>
</protein>
<feature type="region of interest" description="Disordered" evidence="1">
    <location>
        <begin position="167"/>
        <end position="196"/>
    </location>
</feature>
<evidence type="ECO:0000313" key="2">
    <source>
        <dbReference type="EMBL" id="GER30217.1"/>
    </source>
</evidence>
<sequence>MLNQTGMLINLLLELDIMERFYKRLSQSVETSSSLIKALRWPHYPHHPKRLPFVRRETLCFFFVTLVPSLPSSSCRCLQSPRDTTRRELHRCSSAAAGNPSQPRPTLRCCSSASPSQSTTNSKPASLCHSGEPAITDDLSPATSGEHAQQLDEVLAPLTTCSSEFSSSQQHVVVSKPHVEPSLSGELQQIPATKIS</sequence>
<feature type="compositionally biased region" description="Low complexity" evidence="1">
    <location>
        <begin position="111"/>
        <end position="122"/>
    </location>
</feature>
<organism evidence="2 3">
    <name type="scientific">Striga asiatica</name>
    <name type="common">Asiatic witchweed</name>
    <name type="synonym">Buchnera asiatica</name>
    <dbReference type="NCBI Taxonomy" id="4170"/>
    <lineage>
        <taxon>Eukaryota</taxon>
        <taxon>Viridiplantae</taxon>
        <taxon>Streptophyta</taxon>
        <taxon>Embryophyta</taxon>
        <taxon>Tracheophyta</taxon>
        <taxon>Spermatophyta</taxon>
        <taxon>Magnoliopsida</taxon>
        <taxon>eudicotyledons</taxon>
        <taxon>Gunneridae</taxon>
        <taxon>Pentapetalae</taxon>
        <taxon>asterids</taxon>
        <taxon>lamiids</taxon>
        <taxon>Lamiales</taxon>
        <taxon>Orobanchaceae</taxon>
        <taxon>Buchnereae</taxon>
        <taxon>Striga</taxon>
    </lineage>
</organism>
<evidence type="ECO:0000313" key="3">
    <source>
        <dbReference type="Proteomes" id="UP000325081"/>
    </source>
</evidence>
<accession>A0A5A7PD78</accession>
<dbReference type="AlphaFoldDB" id="A0A5A7PD78"/>
<dbReference type="Proteomes" id="UP000325081">
    <property type="component" value="Unassembled WGS sequence"/>
</dbReference>
<reference evidence="3" key="1">
    <citation type="journal article" date="2019" name="Curr. Biol.">
        <title>Genome Sequence of Striga asiatica Provides Insight into the Evolution of Plant Parasitism.</title>
        <authorList>
            <person name="Yoshida S."/>
            <person name="Kim S."/>
            <person name="Wafula E.K."/>
            <person name="Tanskanen J."/>
            <person name="Kim Y.M."/>
            <person name="Honaas L."/>
            <person name="Yang Z."/>
            <person name="Spallek T."/>
            <person name="Conn C.E."/>
            <person name="Ichihashi Y."/>
            <person name="Cheong K."/>
            <person name="Cui S."/>
            <person name="Der J.P."/>
            <person name="Gundlach H."/>
            <person name="Jiao Y."/>
            <person name="Hori C."/>
            <person name="Ishida J.K."/>
            <person name="Kasahara H."/>
            <person name="Kiba T."/>
            <person name="Kim M.S."/>
            <person name="Koo N."/>
            <person name="Laohavisit A."/>
            <person name="Lee Y.H."/>
            <person name="Lumba S."/>
            <person name="McCourt P."/>
            <person name="Mortimer J.C."/>
            <person name="Mutuku J.M."/>
            <person name="Nomura T."/>
            <person name="Sasaki-Sekimoto Y."/>
            <person name="Seto Y."/>
            <person name="Wang Y."/>
            <person name="Wakatake T."/>
            <person name="Sakakibara H."/>
            <person name="Demura T."/>
            <person name="Yamaguchi S."/>
            <person name="Yoneyama K."/>
            <person name="Manabe R.I."/>
            <person name="Nelson D.C."/>
            <person name="Schulman A.H."/>
            <person name="Timko M.P."/>
            <person name="dePamphilis C.W."/>
            <person name="Choi D."/>
            <person name="Shirasu K."/>
        </authorList>
    </citation>
    <scope>NUCLEOTIDE SEQUENCE [LARGE SCALE GENOMIC DNA]</scope>
    <source>
        <strain evidence="3">cv. UVA1</strain>
    </source>
</reference>
<feature type="region of interest" description="Disordered" evidence="1">
    <location>
        <begin position="89"/>
        <end position="148"/>
    </location>
</feature>
<feature type="compositionally biased region" description="Polar residues" evidence="1">
    <location>
        <begin position="185"/>
        <end position="196"/>
    </location>
</feature>